<protein>
    <submittedName>
        <fullName evidence="4">Mitochondrial poly(A) polymerase</fullName>
    </submittedName>
</protein>
<dbReference type="Gene3D" id="1.10.1410.10">
    <property type="match status" value="1"/>
</dbReference>
<dbReference type="PANTHER" id="PTHR12271:SF133">
    <property type="entry name" value="POLY(A) RNA POLYMERASE, MITOCHONDRIAL"/>
    <property type="match status" value="1"/>
</dbReference>
<dbReference type="Pfam" id="PF22600">
    <property type="entry name" value="MTPAP-like_central"/>
    <property type="match status" value="1"/>
</dbReference>
<dbReference type="PANTHER" id="PTHR12271">
    <property type="entry name" value="POLY A POLYMERASE CID PAP -RELATED"/>
    <property type="match status" value="1"/>
</dbReference>
<dbReference type="SUPFAM" id="SSF81301">
    <property type="entry name" value="Nucleotidyltransferase"/>
    <property type="match status" value="1"/>
</dbReference>
<evidence type="ECO:0000259" key="2">
    <source>
        <dbReference type="Pfam" id="PF17797"/>
    </source>
</evidence>
<gene>
    <name evidence="4" type="primary">MTPAP</name>
</gene>
<dbReference type="InterPro" id="IPR043519">
    <property type="entry name" value="NT_sf"/>
</dbReference>
<organism evidence="4">
    <name type="scientific">Pundamilia nyererei</name>
    <dbReference type="NCBI Taxonomy" id="303518"/>
    <lineage>
        <taxon>Eukaryota</taxon>
        <taxon>Metazoa</taxon>
        <taxon>Chordata</taxon>
        <taxon>Craniata</taxon>
        <taxon>Vertebrata</taxon>
        <taxon>Euteleostomi</taxon>
        <taxon>Actinopterygii</taxon>
        <taxon>Neopterygii</taxon>
        <taxon>Teleostei</taxon>
        <taxon>Neoteleostei</taxon>
        <taxon>Acanthomorphata</taxon>
        <taxon>Ovalentaria</taxon>
        <taxon>Cichlomorphae</taxon>
        <taxon>Cichliformes</taxon>
        <taxon>Cichlidae</taxon>
        <taxon>African cichlids</taxon>
        <taxon>Pseudocrenilabrinae</taxon>
        <taxon>Haplochromini</taxon>
        <taxon>Pundamilia</taxon>
    </lineage>
</organism>
<dbReference type="GO" id="GO:0005739">
    <property type="term" value="C:mitochondrion"/>
    <property type="evidence" value="ECO:0007669"/>
    <property type="project" value="TreeGrafter"/>
</dbReference>
<reference evidence="4" key="1">
    <citation type="submission" date="2023-09" db="UniProtKB">
        <authorList>
            <consortium name="Ensembl"/>
        </authorList>
    </citation>
    <scope>IDENTIFICATION</scope>
</reference>
<evidence type="ECO:0000259" key="3">
    <source>
        <dbReference type="Pfam" id="PF22600"/>
    </source>
</evidence>
<feature type="region of interest" description="Disordered" evidence="1">
    <location>
        <begin position="517"/>
        <end position="549"/>
    </location>
</feature>
<dbReference type="SUPFAM" id="SSF81631">
    <property type="entry name" value="PAP/OAS1 substrate-binding domain"/>
    <property type="match status" value="1"/>
</dbReference>
<dbReference type="CDD" id="cd05402">
    <property type="entry name" value="NT_PAP_TUTase"/>
    <property type="match status" value="1"/>
</dbReference>
<dbReference type="AlphaFoldDB" id="A0A3B4FGR1"/>
<dbReference type="Pfam" id="PF17797">
    <property type="entry name" value="RL"/>
    <property type="match status" value="1"/>
</dbReference>
<sequence length="549" mass="61060">MASSFAVCRLHMRGRASLAKCLQKTDAFLHRMCLLHSFKCLTLREKNLTCWMASSLLSDEKNGRKSLHTLHMERQEQAERSVLISCQSSTNEKKFLKYLSKHGEINKYFFYESYGVYAVVEFANQESVTSLLEGVAIPGGSHESAVPFKSRLLSLRNLGSVDSSNQLSGRQCQPQTTIPINELIKRLSREESIDKQISSLTEAYQLTEENSRLRFLVCSLLKDIATAYFPECTIKPFGSSVNGFGKLGCDLDMLLDLDSITGRNVKLSGLSLEYQMKRANSERAVTQSILSVIGECVDQFGPGCVGVQKILNARCPLVRFAHQPSGFQCDLTANNRVAMKSTELLYLYGELDPRVRSLVFTVRCWARAHGVTSSIPGAWITNFSLTVMVLFFLQKRTPPIIPTLDHLRDLAGTIQHSHIKLDENSLKNSLTSFTDGKEQNKPEVAPLHIQNPFEASLNVSKNVNASQLDRFVALCQESAWLLQQSETSTPRGGGAGGKGAPTPWGLATLLLPSQVAGIKSRKKRRREPASERIKGLLESLKNKNQLKKS</sequence>
<name>A0A3B4FGR1_9CICH</name>
<feature type="domain" description="RL" evidence="2">
    <location>
        <begin position="67"/>
        <end position="134"/>
    </location>
</feature>
<dbReference type="GO" id="GO:0031123">
    <property type="term" value="P:RNA 3'-end processing"/>
    <property type="evidence" value="ECO:0007669"/>
    <property type="project" value="TreeGrafter"/>
</dbReference>
<dbReference type="InterPro" id="IPR054708">
    <property type="entry name" value="MTPAP-like_central"/>
</dbReference>
<dbReference type="Ensembl" id="ENSPNYT00000009999.1">
    <property type="protein sequence ID" value="ENSPNYP00000009765.1"/>
    <property type="gene ID" value="ENSPNYG00000007396.1"/>
</dbReference>
<feature type="domain" description="Poly(A) RNA polymerase mitochondrial-like central palm" evidence="3">
    <location>
        <begin position="193"/>
        <end position="349"/>
    </location>
</feature>
<accession>A0A3B4FGR1</accession>
<dbReference type="GO" id="GO:1990817">
    <property type="term" value="F:poly(A) RNA polymerase activity"/>
    <property type="evidence" value="ECO:0007669"/>
    <property type="project" value="TreeGrafter"/>
</dbReference>
<dbReference type="Gene3D" id="3.30.460.10">
    <property type="entry name" value="Beta Polymerase, domain 2"/>
    <property type="match status" value="1"/>
</dbReference>
<dbReference type="GeneTree" id="ENSGT00940000158582"/>
<dbReference type="STRING" id="303518.ENSPNYP00000009765"/>
<proteinExistence type="predicted"/>
<evidence type="ECO:0000313" key="4">
    <source>
        <dbReference type="Ensembl" id="ENSPNYP00000009765.1"/>
    </source>
</evidence>
<evidence type="ECO:0000256" key="1">
    <source>
        <dbReference type="SAM" id="MobiDB-lite"/>
    </source>
</evidence>
<dbReference type="InterPro" id="IPR041252">
    <property type="entry name" value="RL"/>
</dbReference>